<name>A0A5C2S4C1_9APHY</name>
<keyword evidence="2" id="KW-1185">Reference proteome</keyword>
<protein>
    <submittedName>
        <fullName evidence="1">Uncharacterized protein</fullName>
    </submittedName>
</protein>
<reference evidence="1" key="1">
    <citation type="journal article" date="2018" name="Genome Biol. Evol.">
        <title>Genomics and development of Lentinus tigrinus, a white-rot wood-decaying mushroom with dimorphic fruiting bodies.</title>
        <authorList>
            <person name="Wu B."/>
            <person name="Xu Z."/>
            <person name="Knudson A."/>
            <person name="Carlson A."/>
            <person name="Chen N."/>
            <person name="Kovaka S."/>
            <person name="LaButti K."/>
            <person name="Lipzen A."/>
            <person name="Pennachio C."/>
            <person name="Riley R."/>
            <person name="Schakwitz W."/>
            <person name="Umezawa K."/>
            <person name="Ohm R.A."/>
            <person name="Grigoriev I.V."/>
            <person name="Nagy L.G."/>
            <person name="Gibbons J."/>
            <person name="Hibbett D."/>
        </authorList>
    </citation>
    <scope>NUCLEOTIDE SEQUENCE [LARGE SCALE GENOMIC DNA]</scope>
    <source>
        <strain evidence="1">ALCF2SS1-6</strain>
    </source>
</reference>
<accession>A0A5C2S4C1</accession>
<evidence type="ECO:0000313" key="1">
    <source>
        <dbReference type="EMBL" id="RPD57759.1"/>
    </source>
</evidence>
<sequence>MGPSGACVPGCSWLLPHARLPDVYIVLRSWAGGVVPATFHTFLFLCLCVLVPAPSSGSVGRPHRSAHGLYVLWPQRPSPSPRAAQASRPYTPLPRCRKSRTVSGRVSRGRIVVSRGSGSEEGDLKPRNNFCVMGRARAGQARRIYLSVRWRPCCTPAGGLGRPDF</sequence>
<gene>
    <name evidence="1" type="ORF">L227DRAFT_223214</name>
</gene>
<dbReference type="EMBL" id="ML122279">
    <property type="protein sequence ID" value="RPD57759.1"/>
    <property type="molecule type" value="Genomic_DNA"/>
</dbReference>
<dbReference type="AlphaFoldDB" id="A0A5C2S4C1"/>
<dbReference type="Proteomes" id="UP000313359">
    <property type="component" value="Unassembled WGS sequence"/>
</dbReference>
<organism evidence="1 2">
    <name type="scientific">Lentinus tigrinus ALCF2SS1-6</name>
    <dbReference type="NCBI Taxonomy" id="1328759"/>
    <lineage>
        <taxon>Eukaryota</taxon>
        <taxon>Fungi</taxon>
        <taxon>Dikarya</taxon>
        <taxon>Basidiomycota</taxon>
        <taxon>Agaricomycotina</taxon>
        <taxon>Agaricomycetes</taxon>
        <taxon>Polyporales</taxon>
        <taxon>Polyporaceae</taxon>
        <taxon>Lentinus</taxon>
    </lineage>
</organism>
<evidence type="ECO:0000313" key="2">
    <source>
        <dbReference type="Proteomes" id="UP000313359"/>
    </source>
</evidence>
<proteinExistence type="predicted"/>